<reference evidence="1" key="1">
    <citation type="submission" date="2023-03" db="EMBL/GenBank/DDBJ databases">
        <title>Electrophorus voltai genome.</title>
        <authorList>
            <person name="Bian C."/>
        </authorList>
    </citation>
    <scope>NUCLEOTIDE SEQUENCE</scope>
    <source>
        <strain evidence="1">CB-2022</strain>
        <tissue evidence="1">Muscle</tissue>
    </source>
</reference>
<evidence type="ECO:0000313" key="1">
    <source>
        <dbReference type="EMBL" id="KAK1792083.1"/>
    </source>
</evidence>
<gene>
    <name evidence="1" type="ORF">P4O66_001863</name>
</gene>
<proteinExistence type="predicted"/>
<evidence type="ECO:0008006" key="3">
    <source>
        <dbReference type="Google" id="ProtNLM"/>
    </source>
</evidence>
<keyword evidence="2" id="KW-1185">Reference proteome</keyword>
<dbReference type="SUPFAM" id="SSF56672">
    <property type="entry name" value="DNA/RNA polymerases"/>
    <property type="match status" value="1"/>
</dbReference>
<dbReference type="InterPro" id="IPR043502">
    <property type="entry name" value="DNA/RNA_pol_sf"/>
</dbReference>
<dbReference type="PANTHER" id="PTHR33568">
    <property type="entry name" value="DNA POLYMERASE"/>
    <property type="match status" value="1"/>
</dbReference>
<accession>A0AAD8Z669</accession>
<dbReference type="Proteomes" id="UP001239994">
    <property type="component" value="Unassembled WGS sequence"/>
</dbReference>
<dbReference type="AlphaFoldDB" id="A0AAD8Z669"/>
<comment type="caution">
    <text evidence="1">The sequence shown here is derived from an EMBL/GenBank/DDBJ whole genome shotgun (WGS) entry which is preliminary data.</text>
</comment>
<name>A0AAD8Z669_9TELE</name>
<evidence type="ECO:0000313" key="2">
    <source>
        <dbReference type="Proteomes" id="UP001239994"/>
    </source>
</evidence>
<organism evidence="1 2">
    <name type="scientific">Electrophorus voltai</name>
    <dbReference type="NCBI Taxonomy" id="2609070"/>
    <lineage>
        <taxon>Eukaryota</taxon>
        <taxon>Metazoa</taxon>
        <taxon>Chordata</taxon>
        <taxon>Craniata</taxon>
        <taxon>Vertebrata</taxon>
        <taxon>Euteleostomi</taxon>
        <taxon>Actinopterygii</taxon>
        <taxon>Neopterygii</taxon>
        <taxon>Teleostei</taxon>
        <taxon>Ostariophysi</taxon>
        <taxon>Gymnotiformes</taxon>
        <taxon>Gymnotoidei</taxon>
        <taxon>Gymnotidae</taxon>
        <taxon>Electrophorus</taxon>
    </lineage>
</organism>
<dbReference type="PANTHER" id="PTHR33568:SF3">
    <property type="entry name" value="DNA-DIRECTED DNA POLYMERASE"/>
    <property type="match status" value="1"/>
</dbReference>
<dbReference type="EMBL" id="JAROKS010000019">
    <property type="protein sequence ID" value="KAK1792083.1"/>
    <property type="molecule type" value="Genomic_DNA"/>
</dbReference>
<protein>
    <recommendedName>
        <fullName evidence="3">DNA-directed DNA polymerase</fullName>
    </recommendedName>
</protein>
<sequence length="101" mass="11426">MDTTQPLSAERLNPRDALFGGRTNALQLYYTAQPGGRIDYYDFTSLYPYVDKVGQCGVKQMCNCIISGSVVVVCKLQWVHGSWQRRGHEVSDQLFKALHVK</sequence>